<protein>
    <recommendedName>
        <fullName evidence="3">Kinesin light chain</fullName>
    </recommendedName>
</protein>
<proteinExistence type="predicted"/>
<evidence type="ECO:0000313" key="1">
    <source>
        <dbReference type="EMBL" id="GMH50519.1"/>
    </source>
</evidence>
<organism evidence="1 2">
    <name type="scientific">Triparma laevis f. inornata</name>
    <dbReference type="NCBI Taxonomy" id="1714386"/>
    <lineage>
        <taxon>Eukaryota</taxon>
        <taxon>Sar</taxon>
        <taxon>Stramenopiles</taxon>
        <taxon>Ochrophyta</taxon>
        <taxon>Bolidophyceae</taxon>
        <taxon>Parmales</taxon>
        <taxon>Triparmaceae</taxon>
        <taxon>Triparma</taxon>
    </lineage>
</organism>
<dbReference type="Gene3D" id="1.25.40.10">
    <property type="entry name" value="Tetratricopeptide repeat domain"/>
    <property type="match status" value="1"/>
</dbReference>
<gene>
    <name evidence="1" type="ORF">TL16_g00796</name>
</gene>
<dbReference type="InterPro" id="IPR011990">
    <property type="entry name" value="TPR-like_helical_dom_sf"/>
</dbReference>
<evidence type="ECO:0008006" key="3">
    <source>
        <dbReference type="Google" id="ProtNLM"/>
    </source>
</evidence>
<dbReference type="Proteomes" id="UP001162640">
    <property type="component" value="Unassembled WGS sequence"/>
</dbReference>
<comment type="caution">
    <text evidence="1">The sequence shown here is derived from an EMBL/GenBank/DDBJ whole genome shotgun (WGS) entry which is preliminary data.</text>
</comment>
<dbReference type="AlphaFoldDB" id="A0A9W6ZAD3"/>
<dbReference type="EMBL" id="BLQM01000015">
    <property type="protein sequence ID" value="GMH50519.1"/>
    <property type="molecule type" value="Genomic_DNA"/>
</dbReference>
<sequence>MINIAVVYDKQGDLGEAEEYLERGLEGFEAQLGKDHETTKRAVQSLYVARPNFLEHIGNSAGLAELEELHL</sequence>
<name>A0A9W6ZAD3_9STRA</name>
<accession>A0A9W6ZAD3</accession>
<dbReference type="Pfam" id="PF13374">
    <property type="entry name" value="TPR_10"/>
    <property type="match status" value="1"/>
</dbReference>
<reference evidence="2" key="1">
    <citation type="journal article" date="2023" name="Commun. Biol.">
        <title>Genome analysis of Parmales, the sister group of diatoms, reveals the evolutionary specialization of diatoms from phago-mixotrophs to photoautotrophs.</title>
        <authorList>
            <person name="Ban H."/>
            <person name="Sato S."/>
            <person name="Yoshikawa S."/>
            <person name="Yamada K."/>
            <person name="Nakamura Y."/>
            <person name="Ichinomiya M."/>
            <person name="Sato N."/>
            <person name="Blanc-Mathieu R."/>
            <person name="Endo H."/>
            <person name="Kuwata A."/>
            <person name="Ogata H."/>
        </authorList>
    </citation>
    <scope>NUCLEOTIDE SEQUENCE [LARGE SCALE GENOMIC DNA]</scope>
</reference>
<evidence type="ECO:0000313" key="2">
    <source>
        <dbReference type="Proteomes" id="UP001162640"/>
    </source>
</evidence>